<protein>
    <submittedName>
        <fullName evidence="1">Uncharacterized protein</fullName>
    </submittedName>
</protein>
<keyword evidence="2" id="KW-1185">Reference proteome</keyword>
<dbReference type="STRING" id="980251.GCA_001642875_03624"/>
<accession>A0A5B9P9X8</accession>
<reference evidence="1 2" key="1">
    <citation type="submission" date="2019-08" db="EMBL/GenBank/DDBJ databases">
        <title>Deep-cultivation of Planctomycetes and their phenomic and genomic characterization uncovers novel biology.</title>
        <authorList>
            <person name="Wiegand S."/>
            <person name="Jogler M."/>
            <person name="Boedeker C."/>
            <person name="Pinto D."/>
            <person name="Vollmers J."/>
            <person name="Rivas-Marin E."/>
            <person name="Kohn T."/>
            <person name="Peeters S.H."/>
            <person name="Heuer A."/>
            <person name="Rast P."/>
            <person name="Oberbeckmann S."/>
            <person name="Bunk B."/>
            <person name="Jeske O."/>
            <person name="Meyerdierks A."/>
            <person name="Storesund J.E."/>
            <person name="Kallscheuer N."/>
            <person name="Luecker S."/>
            <person name="Lage O.M."/>
            <person name="Pohl T."/>
            <person name="Merkel B.J."/>
            <person name="Hornburger P."/>
            <person name="Mueller R.-W."/>
            <person name="Bruemmer F."/>
            <person name="Labrenz M."/>
            <person name="Spormann A.M."/>
            <person name="Op den Camp H."/>
            <person name="Overmann J."/>
            <person name="Amann R."/>
            <person name="Jetten M.S.M."/>
            <person name="Mascher T."/>
            <person name="Medema M.H."/>
            <person name="Devos D.P."/>
            <person name="Kaster A.-K."/>
            <person name="Ovreas L."/>
            <person name="Rohde M."/>
            <person name="Galperin M.Y."/>
            <person name="Jogler C."/>
        </authorList>
    </citation>
    <scope>NUCLEOTIDE SEQUENCE [LARGE SCALE GENOMIC DNA]</scope>
    <source>
        <strain evidence="1 2">FC18</strain>
    </source>
</reference>
<dbReference type="Proteomes" id="UP000322214">
    <property type="component" value="Chromosome"/>
</dbReference>
<dbReference type="KEGG" id="mff:MFFC18_21450"/>
<proteinExistence type="predicted"/>
<name>A0A5B9P9X8_9BACT</name>
<organism evidence="1 2">
    <name type="scientific">Mariniblastus fucicola</name>
    <dbReference type="NCBI Taxonomy" id="980251"/>
    <lineage>
        <taxon>Bacteria</taxon>
        <taxon>Pseudomonadati</taxon>
        <taxon>Planctomycetota</taxon>
        <taxon>Planctomycetia</taxon>
        <taxon>Pirellulales</taxon>
        <taxon>Pirellulaceae</taxon>
        <taxon>Mariniblastus</taxon>
    </lineage>
</organism>
<gene>
    <name evidence="1" type="ORF">MFFC18_21450</name>
</gene>
<evidence type="ECO:0000313" key="1">
    <source>
        <dbReference type="EMBL" id="QEG22269.1"/>
    </source>
</evidence>
<dbReference type="EMBL" id="CP042912">
    <property type="protein sequence ID" value="QEG22269.1"/>
    <property type="molecule type" value="Genomic_DNA"/>
</dbReference>
<evidence type="ECO:0000313" key="2">
    <source>
        <dbReference type="Proteomes" id="UP000322214"/>
    </source>
</evidence>
<sequence length="131" mass="14967">MRRPKYSILVLVGLTSLLAGFLAPYAHVKSKLNSRHHALRILEDSGCDVSYELPKSPSIWCSIFGWRYDLRHKWIRIDPGCQLSMPELAEQTRRLPELQGVLFKLGAISDVEIDELHRLLPDIEVAGVIYK</sequence>
<dbReference type="AlphaFoldDB" id="A0A5B9P9X8"/>